<protein>
    <submittedName>
        <fullName evidence="9">DUF421 domain-containing protein</fullName>
    </submittedName>
</protein>
<dbReference type="Gene3D" id="3.30.240.20">
    <property type="entry name" value="bsu07140 like domains"/>
    <property type="match status" value="1"/>
</dbReference>
<dbReference type="AlphaFoldDB" id="A0A2U3Q749"/>
<feature type="transmembrane region" description="Helical" evidence="7">
    <location>
        <begin position="70"/>
        <end position="92"/>
    </location>
</feature>
<dbReference type="PANTHER" id="PTHR34582">
    <property type="entry name" value="UPF0702 TRANSMEMBRANE PROTEIN YCAP"/>
    <property type="match status" value="1"/>
</dbReference>
<evidence type="ECO:0000256" key="5">
    <source>
        <dbReference type="ARBA" id="ARBA00022989"/>
    </source>
</evidence>
<feature type="transmembrane region" description="Helical" evidence="7">
    <location>
        <begin position="12"/>
        <end position="33"/>
    </location>
</feature>
<evidence type="ECO:0000256" key="2">
    <source>
        <dbReference type="ARBA" id="ARBA00006448"/>
    </source>
</evidence>
<evidence type="ECO:0000313" key="9">
    <source>
        <dbReference type="EMBL" id="MBP0115295.1"/>
    </source>
</evidence>
<keyword evidence="3" id="KW-1003">Cell membrane</keyword>
<keyword evidence="6 7" id="KW-0472">Membrane</keyword>
<reference evidence="10 11" key="1">
    <citation type="submission" date="2018-03" db="EMBL/GenBank/DDBJ databases">
        <authorList>
            <person name="Gully D."/>
        </authorList>
    </citation>
    <scope>NUCLEOTIDE SEQUENCE [LARGE SCALE GENOMIC DNA]</scope>
    <source>
        <strain evidence="10">ORS3257</strain>
    </source>
</reference>
<feature type="transmembrane region" description="Helical" evidence="7">
    <location>
        <begin position="45"/>
        <end position="64"/>
    </location>
</feature>
<dbReference type="GO" id="GO:0005886">
    <property type="term" value="C:plasma membrane"/>
    <property type="evidence" value="ECO:0007669"/>
    <property type="project" value="UniProtKB-SubCell"/>
</dbReference>
<comment type="subcellular location">
    <subcellularLocation>
        <location evidence="1">Cell membrane</location>
        <topology evidence="1">Multi-pass membrane protein</topology>
    </subcellularLocation>
</comment>
<evidence type="ECO:0000256" key="7">
    <source>
        <dbReference type="SAM" id="Phobius"/>
    </source>
</evidence>
<dbReference type="EMBL" id="LS398110">
    <property type="protein sequence ID" value="SPP97227.1"/>
    <property type="molecule type" value="Genomic_DNA"/>
</dbReference>
<keyword evidence="12" id="KW-1185">Reference proteome</keyword>
<evidence type="ECO:0000256" key="4">
    <source>
        <dbReference type="ARBA" id="ARBA00022692"/>
    </source>
</evidence>
<dbReference type="InterPro" id="IPR023090">
    <property type="entry name" value="UPF0702_alpha/beta_dom_sf"/>
</dbReference>
<dbReference type="Proteomes" id="UP000246085">
    <property type="component" value="Chromosome BRAD3257"/>
</dbReference>
<proteinExistence type="inferred from homology"/>
<reference evidence="9 12" key="2">
    <citation type="submission" date="2021-03" db="EMBL/GenBank/DDBJ databases">
        <title>Genome Sequence of Bradyrhizobium vignae strain ISRA400.</title>
        <authorList>
            <person name="Tisa L.S."/>
            <person name="Svistoonoff S."/>
            <person name="Hocher V."/>
            <person name="Fall S."/>
            <person name="Zaiya A."/>
            <person name="Naing D."/>
            <person name="Niang N."/>
            <person name="Diouf A."/>
            <person name="Dasylva M.C."/>
            <person name="Toure O."/>
            <person name="Gueye M."/>
            <person name="Gully D."/>
            <person name="Tisseyre P."/>
            <person name="Simpson S."/>
            <person name="Morris K."/>
            <person name="Thomas W.K."/>
        </authorList>
    </citation>
    <scope>NUCLEOTIDE SEQUENCE [LARGE SCALE GENOMIC DNA]</scope>
    <source>
        <strain evidence="9 12">ISRA400</strain>
    </source>
</reference>
<evidence type="ECO:0000313" key="10">
    <source>
        <dbReference type="EMBL" id="SPP97227.1"/>
    </source>
</evidence>
<keyword evidence="4 7" id="KW-0812">Transmembrane</keyword>
<evidence type="ECO:0000256" key="1">
    <source>
        <dbReference type="ARBA" id="ARBA00004651"/>
    </source>
</evidence>
<comment type="similarity">
    <text evidence="2">Belongs to the UPF0702 family.</text>
</comment>
<evidence type="ECO:0000256" key="3">
    <source>
        <dbReference type="ARBA" id="ARBA00022475"/>
    </source>
</evidence>
<feature type="domain" description="YetF C-terminal" evidence="8">
    <location>
        <begin position="93"/>
        <end position="160"/>
    </location>
</feature>
<accession>A0A2U3Q749</accession>
<dbReference type="RefSeq" id="WP_122404649.1">
    <property type="nucleotide sequence ID" value="NZ_JAGIKT010000080.1"/>
</dbReference>
<evidence type="ECO:0000256" key="6">
    <source>
        <dbReference type="ARBA" id="ARBA00023136"/>
    </source>
</evidence>
<gene>
    <name evidence="10" type="ORF">BRAD3257_6330</name>
    <name evidence="9" type="ORF">JWS04_30360</name>
</gene>
<dbReference type="Proteomes" id="UP000669317">
    <property type="component" value="Unassembled WGS sequence"/>
</dbReference>
<dbReference type="EMBL" id="JAGIKT010000080">
    <property type="protein sequence ID" value="MBP0115295.1"/>
    <property type="molecule type" value="Genomic_DNA"/>
</dbReference>
<dbReference type="InterPro" id="IPR007353">
    <property type="entry name" value="DUF421"/>
</dbReference>
<dbReference type="Pfam" id="PF04239">
    <property type="entry name" value="DUF421"/>
    <property type="match status" value="1"/>
</dbReference>
<keyword evidence="5 7" id="KW-1133">Transmembrane helix</keyword>
<dbReference type="PANTHER" id="PTHR34582:SF6">
    <property type="entry name" value="UPF0702 TRANSMEMBRANE PROTEIN YCAP"/>
    <property type="match status" value="1"/>
</dbReference>
<evidence type="ECO:0000313" key="11">
    <source>
        <dbReference type="Proteomes" id="UP000246085"/>
    </source>
</evidence>
<evidence type="ECO:0000259" key="8">
    <source>
        <dbReference type="Pfam" id="PF04239"/>
    </source>
</evidence>
<organism evidence="10 11">
    <name type="scientific">Bradyrhizobium vignae</name>
    <dbReference type="NCBI Taxonomy" id="1549949"/>
    <lineage>
        <taxon>Bacteria</taxon>
        <taxon>Pseudomonadati</taxon>
        <taxon>Pseudomonadota</taxon>
        <taxon>Alphaproteobacteria</taxon>
        <taxon>Hyphomicrobiales</taxon>
        <taxon>Nitrobacteraceae</taxon>
        <taxon>Bradyrhizobium</taxon>
    </lineage>
</organism>
<sequence>MVDVGHIIFQGWAPLLRTAIGTTITYIALVVLLRLAGPRTLAKWYAFDLIVTVALGSTFANSVLSGDISVAQSLVGFVILIGLQFIIAFAVAHWSPLRIIVNPQPTLLVHQGKLVRDAMRSQRVAEADVRAAVRQHGIDRLEDVGAVVLEADGTFSVIRQLGSEASALADIPELGGSNAANRSD</sequence>
<name>A0A2U3Q749_9BRAD</name>
<dbReference type="KEGG" id="bvz:BRAD3257_6330"/>
<evidence type="ECO:0000313" key="12">
    <source>
        <dbReference type="Proteomes" id="UP000669317"/>
    </source>
</evidence>